<dbReference type="Proteomes" id="UP000658382">
    <property type="component" value="Unassembled WGS sequence"/>
</dbReference>
<comment type="caution">
    <text evidence="7">The sequence shown here is derived from an EMBL/GenBank/DDBJ whole genome shotgun (WGS) entry which is preliminary data.</text>
</comment>
<evidence type="ECO:0000313" key="7">
    <source>
        <dbReference type="EMBL" id="GGJ86284.1"/>
    </source>
</evidence>
<protein>
    <recommendedName>
        <fullName evidence="6">TM2 domain-containing protein</fullName>
    </recommendedName>
</protein>
<reference evidence="7" key="2">
    <citation type="submission" date="2020-09" db="EMBL/GenBank/DDBJ databases">
        <authorList>
            <person name="Sun Q."/>
            <person name="Ohkuma M."/>
        </authorList>
    </citation>
    <scope>NUCLEOTIDE SEQUENCE</scope>
    <source>
        <strain evidence="7">JCM 12580</strain>
    </source>
</reference>
<feature type="transmembrane region" description="Helical" evidence="5">
    <location>
        <begin position="54"/>
        <end position="76"/>
    </location>
</feature>
<evidence type="ECO:0000256" key="4">
    <source>
        <dbReference type="ARBA" id="ARBA00023136"/>
    </source>
</evidence>
<evidence type="ECO:0000259" key="6">
    <source>
        <dbReference type="Pfam" id="PF05154"/>
    </source>
</evidence>
<keyword evidence="4 5" id="KW-0472">Membrane</keyword>
<accession>A0A917UU89</accession>
<evidence type="ECO:0000256" key="2">
    <source>
        <dbReference type="ARBA" id="ARBA00022692"/>
    </source>
</evidence>
<evidence type="ECO:0000256" key="3">
    <source>
        <dbReference type="ARBA" id="ARBA00022989"/>
    </source>
</evidence>
<evidence type="ECO:0000313" key="8">
    <source>
        <dbReference type="Proteomes" id="UP000658382"/>
    </source>
</evidence>
<dbReference type="RefSeq" id="WP_188631584.1">
    <property type="nucleotide sequence ID" value="NZ_BMNQ01000004.1"/>
</dbReference>
<dbReference type="PANTHER" id="PTHR21016">
    <property type="entry name" value="BETA-AMYLOID BINDING PROTEIN-RELATED"/>
    <property type="match status" value="1"/>
</dbReference>
<dbReference type="EMBL" id="BMNQ01000004">
    <property type="protein sequence ID" value="GGJ86284.1"/>
    <property type="molecule type" value="Genomic_DNA"/>
</dbReference>
<dbReference type="GO" id="GO:0016020">
    <property type="term" value="C:membrane"/>
    <property type="evidence" value="ECO:0007669"/>
    <property type="project" value="UniProtKB-SubCell"/>
</dbReference>
<evidence type="ECO:0000256" key="1">
    <source>
        <dbReference type="ARBA" id="ARBA00004141"/>
    </source>
</evidence>
<comment type="subcellular location">
    <subcellularLocation>
        <location evidence="1">Membrane</location>
        <topology evidence="1">Multi-pass membrane protein</topology>
    </subcellularLocation>
</comment>
<dbReference type="InterPro" id="IPR050932">
    <property type="entry name" value="TM2D1-3-like"/>
</dbReference>
<reference evidence="7" key="1">
    <citation type="journal article" date="2014" name="Int. J. Syst. Evol. Microbiol.">
        <title>Complete genome sequence of Corynebacterium casei LMG S-19264T (=DSM 44701T), isolated from a smear-ripened cheese.</title>
        <authorList>
            <consortium name="US DOE Joint Genome Institute (JGI-PGF)"/>
            <person name="Walter F."/>
            <person name="Albersmeier A."/>
            <person name="Kalinowski J."/>
            <person name="Ruckert C."/>
        </authorList>
    </citation>
    <scope>NUCLEOTIDE SEQUENCE</scope>
    <source>
        <strain evidence="7">JCM 12580</strain>
    </source>
</reference>
<organism evidence="7 8">
    <name type="scientific">Lentibacillus kapialis</name>
    <dbReference type="NCBI Taxonomy" id="340214"/>
    <lineage>
        <taxon>Bacteria</taxon>
        <taxon>Bacillati</taxon>
        <taxon>Bacillota</taxon>
        <taxon>Bacilli</taxon>
        <taxon>Bacillales</taxon>
        <taxon>Bacillaceae</taxon>
        <taxon>Lentibacillus</taxon>
    </lineage>
</organism>
<keyword evidence="8" id="KW-1185">Reference proteome</keyword>
<evidence type="ECO:0000256" key="5">
    <source>
        <dbReference type="SAM" id="Phobius"/>
    </source>
</evidence>
<gene>
    <name evidence="7" type="ORF">GCM10007063_05980</name>
</gene>
<name>A0A917UU89_9BACI</name>
<dbReference type="AlphaFoldDB" id="A0A917UU89"/>
<keyword evidence="3 5" id="KW-1133">Transmembrane helix</keyword>
<dbReference type="InterPro" id="IPR007829">
    <property type="entry name" value="TM2"/>
</dbReference>
<dbReference type="PANTHER" id="PTHR21016:SF25">
    <property type="entry name" value="TM2 DOMAIN-CONTAINING PROTEIN DDB_G0277895-RELATED"/>
    <property type="match status" value="1"/>
</dbReference>
<feature type="transmembrane region" description="Helical" evidence="5">
    <location>
        <begin position="30"/>
        <end position="48"/>
    </location>
</feature>
<feature type="domain" description="TM2" evidence="6">
    <location>
        <begin position="26"/>
        <end position="75"/>
    </location>
</feature>
<proteinExistence type="predicted"/>
<keyword evidence="2 5" id="KW-0812">Transmembrane</keyword>
<sequence length="103" mass="11936">MQNIQAKQSMTTEELAALEGEFEEAKKPKWVTYTLWFFLGGIGGHRFYVGDTGYAFAMLFLNWATLGIWAIIDVFLIGKRLRKRNSEIEMNLINQIKLFNRKG</sequence>
<dbReference type="Pfam" id="PF05154">
    <property type="entry name" value="TM2"/>
    <property type="match status" value="1"/>
</dbReference>